<protein>
    <recommendedName>
        <fullName evidence="4">Outer-membrane lipoprotein LolB</fullName>
    </recommendedName>
</protein>
<evidence type="ECO:0000256" key="2">
    <source>
        <dbReference type="ARBA" id="ARBA00009696"/>
    </source>
</evidence>
<keyword evidence="12 14" id="KW-0449">Lipoprotein</keyword>
<evidence type="ECO:0000256" key="5">
    <source>
        <dbReference type="ARBA" id="ARBA00022448"/>
    </source>
</evidence>
<organism evidence="14 15">
    <name type="scientific">Halorhodospira neutriphila</name>
    <dbReference type="NCBI Taxonomy" id="168379"/>
    <lineage>
        <taxon>Bacteria</taxon>
        <taxon>Pseudomonadati</taxon>
        <taxon>Pseudomonadota</taxon>
        <taxon>Gammaproteobacteria</taxon>
        <taxon>Chromatiales</taxon>
        <taxon>Ectothiorhodospiraceae</taxon>
        <taxon>Halorhodospira</taxon>
    </lineage>
</organism>
<sequence length="288" mass="30252">MAALPPGPARGGARLPRARLRRAGRRRDRRPPRRGALGARPPPARPRGLGQGLGGRPGPPPAAGDPGGLRGGAGCAVAAEGLGAAAGWRGQGAPRCSSPCSVAARCWRRRGSGRRPTASSFLEARGALEAWSVAGRAALRDAGEAVTLSLRWRQRAPGRYTLALSGPFGSGSVRIRGRPGQVALEEGGGRRFTAESPEALVAARTGYEVPVTALRDWIVGRPAAGLELEARELDGEGRPARLVQGGWRVTYHGWQTVEGIDMPTRFEVHRGAKALRVALRGWSLGHGE</sequence>
<evidence type="ECO:0000256" key="13">
    <source>
        <dbReference type="SAM" id="MobiDB-lite"/>
    </source>
</evidence>
<comment type="similarity">
    <text evidence="2">Belongs to the LolB family.</text>
</comment>
<dbReference type="Pfam" id="PF03550">
    <property type="entry name" value="LolB"/>
    <property type="match status" value="1"/>
</dbReference>
<proteinExistence type="inferred from homology"/>
<evidence type="ECO:0000256" key="1">
    <source>
        <dbReference type="ARBA" id="ARBA00004459"/>
    </source>
</evidence>
<feature type="compositionally biased region" description="Basic residues" evidence="13">
    <location>
        <begin position="16"/>
        <end position="33"/>
    </location>
</feature>
<evidence type="ECO:0000313" key="14">
    <source>
        <dbReference type="EMBL" id="MBK1727285.1"/>
    </source>
</evidence>
<dbReference type="Gene3D" id="2.50.20.10">
    <property type="entry name" value="Lipoprotein localisation LolA/LolB/LppX"/>
    <property type="match status" value="1"/>
</dbReference>
<gene>
    <name evidence="14" type="primary">lolB</name>
    <name evidence="14" type="ORF">CKO13_09695</name>
</gene>
<dbReference type="NCBIfam" id="TIGR00548">
    <property type="entry name" value="lolB"/>
    <property type="match status" value="1"/>
</dbReference>
<keyword evidence="6" id="KW-0732">Signal</keyword>
<dbReference type="SUPFAM" id="SSF89392">
    <property type="entry name" value="Prokaryotic lipoproteins and lipoprotein localization factors"/>
    <property type="match status" value="1"/>
</dbReference>
<evidence type="ECO:0000256" key="11">
    <source>
        <dbReference type="ARBA" id="ARBA00023237"/>
    </source>
</evidence>
<keyword evidence="9" id="KW-0564">Palmitate</keyword>
<feature type="region of interest" description="Disordered" evidence="13">
    <location>
        <begin position="1"/>
        <end position="69"/>
    </location>
</feature>
<keyword evidence="11" id="KW-0998">Cell outer membrane</keyword>
<comment type="caution">
    <text evidence="14">The sequence shown here is derived from an EMBL/GenBank/DDBJ whole genome shotgun (WGS) entry which is preliminary data.</text>
</comment>
<comment type="subcellular location">
    <subcellularLocation>
        <location evidence="1">Cell outer membrane</location>
        <topology evidence="1">Lipid-anchor</topology>
    </subcellularLocation>
</comment>
<dbReference type="InterPro" id="IPR029046">
    <property type="entry name" value="LolA/LolB/LppX"/>
</dbReference>
<dbReference type="CDD" id="cd16326">
    <property type="entry name" value="LolB"/>
    <property type="match status" value="1"/>
</dbReference>
<dbReference type="Proteomes" id="UP000738126">
    <property type="component" value="Unassembled WGS sequence"/>
</dbReference>
<dbReference type="EMBL" id="NRSH01000124">
    <property type="protein sequence ID" value="MBK1727285.1"/>
    <property type="molecule type" value="Genomic_DNA"/>
</dbReference>
<evidence type="ECO:0000313" key="15">
    <source>
        <dbReference type="Proteomes" id="UP000738126"/>
    </source>
</evidence>
<reference evidence="14 15" key="1">
    <citation type="journal article" date="2020" name="Microorganisms">
        <title>Osmotic Adaptation and Compatible Solute Biosynthesis of Phototrophic Bacteria as Revealed from Genome Analyses.</title>
        <authorList>
            <person name="Imhoff J.F."/>
            <person name="Rahn T."/>
            <person name="Kunzel S."/>
            <person name="Keller A."/>
            <person name="Neulinger S.C."/>
        </authorList>
    </citation>
    <scope>NUCLEOTIDE SEQUENCE [LARGE SCALE GENOMIC DNA]</scope>
    <source>
        <strain evidence="14 15">DSM 15116</strain>
    </source>
</reference>
<dbReference type="InterPro" id="IPR004565">
    <property type="entry name" value="OM_lipoprot_LolB"/>
</dbReference>
<keyword evidence="15" id="KW-1185">Reference proteome</keyword>
<keyword evidence="7" id="KW-0653">Protein transport</keyword>
<evidence type="ECO:0000256" key="12">
    <source>
        <dbReference type="ARBA" id="ARBA00023288"/>
    </source>
</evidence>
<evidence type="ECO:0000256" key="7">
    <source>
        <dbReference type="ARBA" id="ARBA00022927"/>
    </source>
</evidence>
<evidence type="ECO:0000256" key="9">
    <source>
        <dbReference type="ARBA" id="ARBA00023139"/>
    </source>
</evidence>
<accession>A0ABS1E9K9</accession>
<keyword evidence="5" id="KW-0813">Transport</keyword>
<comment type="subunit">
    <text evidence="3">Monomer.</text>
</comment>
<evidence type="ECO:0000256" key="4">
    <source>
        <dbReference type="ARBA" id="ARBA00016202"/>
    </source>
</evidence>
<evidence type="ECO:0000256" key="3">
    <source>
        <dbReference type="ARBA" id="ARBA00011245"/>
    </source>
</evidence>
<evidence type="ECO:0000256" key="10">
    <source>
        <dbReference type="ARBA" id="ARBA00023186"/>
    </source>
</evidence>
<name>A0ABS1E9K9_9GAMM</name>
<evidence type="ECO:0000256" key="8">
    <source>
        <dbReference type="ARBA" id="ARBA00023136"/>
    </source>
</evidence>
<keyword evidence="8" id="KW-0472">Membrane</keyword>
<keyword evidence="10" id="KW-0143">Chaperone</keyword>
<evidence type="ECO:0000256" key="6">
    <source>
        <dbReference type="ARBA" id="ARBA00022729"/>
    </source>
</evidence>